<dbReference type="Proteomes" id="UP000095280">
    <property type="component" value="Unplaced"/>
</dbReference>
<sequence>SRRTAAGPTNEGGHRQLRACALKRVTLLEASFRATLGHGNVDCINKRWKATPAFETAQHVYGQTRADPPGGRAASAIRLVEPFYVGDAAMLSTMNCWNGSAEVARWTVRVLASSGLVNDDEEKLKSPDSTWDTDLASTATTWQCEHRVRVGQRPTAKLNVTSVFRGKYPESGQNFESGAATLLRVKHQGERWPAALVDRPLVGLLDALVRRINEGSGTYQMLSFLGDIVLLNRDRTAFTLLEEVPVRLLNSLRRSRPSRDGPVLRLSCLNTDATFSGLRADTLKGQRRRQIRPA</sequence>
<dbReference type="WBParaSite" id="maker-unitig_42030-snap-gene-0.4-mRNA-1">
    <property type="protein sequence ID" value="maker-unitig_42030-snap-gene-0.4-mRNA-1"/>
    <property type="gene ID" value="maker-unitig_42030-snap-gene-0.4"/>
</dbReference>
<name>A0A1I8FNH0_9PLAT</name>
<accession>A0A1I8FNH0</accession>
<evidence type="ECO:0000313" key="2">
    <source>
        <dbReference type="WBParaSite" id="maker-unitig_42030-snap-gene-0.4-mRNA-1"/>
    </source>
</evidence>
<proteinExistence type="predicted"/>
<evidence type="ECO:0000313" key="1">
    <source>
        <dbReference type="Proteomes" id="UP000095280"/>
    </source>
</evidence>
<reference evidence="2" key="1">
    <citation type="submission" date="2016-11" db="UniProtKB">
        <authorList>
            <consortium name="WormBaseParasite"/>
        </authorList>
    </citation>
    <scope>IDENTIFICATION</scope>
</reference>
<keyword evidence="1" id="KW-1185">Reference proteome</keyword>
<protein>
    <submittedName>
        <fullName evidence="2">Amino_oxidase domain-containing protein</fullName>
    </submittedName>
</protein>
<organism evidence="1 2">
    <name type="scientific">Macrostomum lignano</name>
    <dbReference type="NCBI Taxonomy" id="282301"/>
    <lineage>
        <taxon>Eukaryota</taxon>
        <taxon>Metazoa</taxon>
        <taxon>Spiralia</taxon>
        <taxon>Lophotrochozoa</taxon>
        <taxon>Platyhelminthes</taxon>
        <taxon>Rhabditophora</taxon>
        <taxon>Macrostomorpha</taxon>
        <taxon>Macrostomida</taxon>
        <taxon>Macrostomidae</taxon>
        <taxon>Macrostomum</taxon>
    </lineage>
</organism>
<dbReference type="AlphaFoldDB" id="A0A1I8FNH0"/>